<dbReference type="NCBIfam" id="TIGR01167">
    <property type="entry name" value="LPXTG_anchor"/>
    <property type="match status" value="1"/>
</dbReference>
<reference evidence="1 2" key="2">
    <citation type="submission" date="2009-02" db="EMBL/GenBank/DDBJ databases">
        <title>Draft genome sequence of Clostridium methylpentosum (DSM 5476).</title>
        <authorList>
            <person name="Sudarsanam P."/>
            <person name="Ley R."/>
            <person name="Guruge J."/>
            <person name="Turnbaugh P.J."/>
            <person name="Mahowald M."/>
            <person name="Liep D."/>
            <person name="Gordon J."/>
        </authorList>
    </citation>
    <scope>NUCLEOTIDE SEQUENCE [LARGE SCALE GENOMIC DNA]</scope>
    <source>
        <strain evidence="1 2">DSM 5476</strain>
    </source>
</reference>
<evidence type="ECO:0000313" key="1">
    <source>
        <dbReference type="EMBL" id="EEG32069.1"/>
    </source>
</evidence>
<accession>C0E900</accession>
<evidence type="ECO:0008006" key="3">
    <source>
        <dbReference type="Google" id="ProtNLM"/>
    </source>
</evidence>
<dbReference type="Proteomes" id="UP000003340">
    <property type="component" value="Unassembled WGS sequence"/>
</dbReference>
<dbReference type="AlphaFoldDB" id="C0E900"/>
<name>C0E900_9FIRM</name>
<dbReference type="STRING" id="537013.CLOSTMETH_00295"/>
<evidence type="ECO:0000313" key="2">
    <source>
        <dbReference type="Proteomes" id="UP000003340"/>
    </source>
</evidence>
<keyword evidence="2" id="KW-1185">Reference proteome</keyword>
<reference evidence="1 2" key="1">
    <citation type="submission" date="2009-01" db="EMBL/GenBank/DDBJ databases">
        <authorList>
            <person name="Fulton L."/>
            <person name="Clifton S."/>
            <person name="Fulton B."/>
            <person name="Xu J."/>
            <person name="Minx P."/>
            <person name="Pepin K.H."/>
            <person name="Johnson M."/>
            <person name="Bhonagiri V."/>
            <person name="Nash W.E."/>
            <person name="Mardis E.R."/>
            <person name="Wilson R.K."/>
        </authorList>
    </citation>
    <scope>NUCLEOTIDE SEQUENCE [LARGE SCALE GENOMIC DNA]</scope>
    <source>
        <strain evidence="1 2">DSM 5476</strain>
    </source>
</reference>
<comment type="caution">
    <text evidence="1">The sequence shown here is derived from an EMBL/GenBank/DDBJ whole genome shotgun (WGS) entry which is preliminary data.</text>
</comment>
<dbReference type="HOGENOM" id="CLU_125248_0_0_9"/>
<gene>
    <name evidence="1" type="ORF">CLOSTMETH_00295</name>
</gene>
<dbReference type="Gene3D" id="1.20.1270.90">
    <property type="entry name" value="AF1782-like"/>
    <property type="match status" value="1"/>
</dbReference>
<organism evidence="1 2">
    <name type="scientific">[Clostridium] methylpentosum DSM 5476</name>
    <dbReference type="NCBI Taxonomy" id="537013"/>
    <lineage>
        <taxon>Bacteria</taxon>
        <taxon>Bacillati</taxon>
        <taxon>Bacillota</taxon>
        <taxon>Clostridia</taxon>
        <taxon>Eubacteriales</taxon>
        <taxon>Oscillospiraceae</taxon>
        <taxon>Oscillospiraceae incertae sedis</taxon>
    </lineage>
</organism>
<sequence>MQGDVEEAVEALLNAMLNLRFKADKSVLANALAKASLIDTAAYTVESVQNFNAAQAAAEAVMKNEALSKDDQAQVNKAAADLNEAIYNLVPKAAVQGDATMQTGGSSAKTGDTTPIAVAFAAITLAGACFFIKKRNR</sequence>
<protein>
    <recommendedName>
        <fullName evidence="3">LPXTG-motif cell wall anchor domain protein</fullName>
    </recommendedName>
</protein>
<proteinExistence type="predicted"/>
<dbReference type="EMBL" id="ACEC01000012">
    <property type="protein sequence ID" value="EEG32069.1"/>
    <property type="molecule type" value="Genomic_DNA"/>
</dbReference>